<protein>
    <submittedName>
        <fullName evidence="5">Methyltransferase</fullName>
    </submittedName>
</protein>
<dbReference type="PATRIC" id="fig|298794.3.peg.4512"/>
<evidence type="ECO:0000256" key="1">
    <source>
        <dbReference type="ARBA" id="ARBA00022603"/>
    </source>
</evidence>
<dbReference type="Pfam" id="PF08241">
    <property type="entry name" value="Methyltransf_11"/>
    <property type="match status" value="1"/>
</dbReference>
<sequence length="242" mass="26887">MSDGWDDSAAAWIADMGEDGDFGRAHVLDAPMLARIRGRGFRRALDVGCGEGRFCRRLRDLGIAIVGIDPTDALLRQARIRDPEGVYLPGRAEALPFADGAFDLVVSYLTLIDIPDIRTAIPEMARVLAPGGSLLVANLTSFASAGGWSGEADGVRRFSLDRYLDERADWAEWRGIRVRNWHRPLSLTMGLLLDQGLVLRHFDEPVPQGGDPATVARYRRVPWFMVMEWEKLDGRAVVLKED</sequence>
<dbReference type="RefSeq" id="WP_048443069.1">
    <property type="nucleotide sequence ID" value="NZ_LABY01000029.1"/>
</dbReference>
<keyword evidence="2 5" id="KW-0808">Transferase</keyword>
<evidence type="ECO:0000313" key="5">
    <source>
        <dbReference type="EMBL" id="KMO41697.1"/>
    </source>
</evidence>
<evidence type="ECO:0000313" key="6">
    <source>
        <dbReference type="Proteomes" id="UP000035955"/>
    </source>
</evidence>
<dbReference type="AlphaFoldDB" id="A0A0J6T740"/>
<name>A0A0J6T740_9HYPH</name>
<gene>
    <name evidence="5" type="ORF">VQ02_04950</name>
</gene>
<dbReference type="InterPro" id="IPR013216">
    <property type="entry name" value="Methyltransf_11"/>
</dbReference>
<dbReference type="PANTHER" id="PTHR43464:SF19">
    <property type="entry name" value="UBIQUINONE BIOSYNTHESIS O-METHYLTRANSFERASE, MITOCHONDRIAL"/>
    <property type="match status" value="1"/>
</dbReference>
<dbReference type="SUPFAM" id="SSF53335">
    <property type="entry name" value="S-adenosyl-L-methionine-dependent methyltransferases"/>
    <property type="match status" value="1"/>
</dbReference>
<dbReference type="GO" id="GO:0010420">
    <property type="term" value="F:polyprenyldihydroxybenzoate methyltransferase activity"/>
    <property type="evidence" value="ECO:0007669"/>
    <property type="project" value="TreeGrafter"/>
</dbReference>
<organism evidence="5 6">
    <name type="scientific">Methylobacterium variabile</name>
    <dbReference type="NCBI Taxonomy" id="298794"/>
    <lineage>
        <taxon>Bacteria</taxon>
        <taxon>Pseudomonadati</taxon>
        <taxon>Pseudomonadota</taxon>
        <taxon>Alphaproteobacteria</taxon>
        <taxon>Hyphomicrobiales</taxon>
        <taxon>Methylobacteriaceae</taxon>
        <taxon>Methylobacterium</taxon>
    </lineage>
</organism>
<comment type="caution">
    <text evidence="5">The sequence shown here is derived from an EMBL/GenBank/DDBJ whole genome shotgun (WGS) entry which is preliminary data.</text>
</comment>
<dbReference type="GO" id="GO:0032259">
    <property type="term" value="P:methylation"/>
    <property type="evidence" value="ECO:0007669"/>
    <property type="project" value="UniProtKB-KW"/>
</dbReference>
<evidence type="ECO:0000256" key="3">
    <source>
        <dbReference type="ARBA" id="ARBA00022691"/>
    </source>
</evidence>
<dbReference type="InterPro" id="IPR029063">
    <property type="entry name" value="SAM-dependent_MTases_sf"/>
</dbReference>
<feature type="domain" description="Methyltransferase type 11" evidence="4">
    <location>
        <begin position="45"/>
        <end position="135"/>
    </location>
</feature>
<keyword evidence="3" id="KW-0949">S-adenosyl-L-methionine</keyword>
<dbReference type="EMBL" id="LABY01000029">
    <property type="protein sequence ID" value="KMO41697.1"/>
    <property type="molecule type" value="Genomic_DNA"/>
</dbReference>
<evidence type="ECO:0000256" key="2">
    <source>
        <dbReference type="ARBA" id="ARBA00022679"/>
    </source>
</evidence>
<keyword evidence="6" id="KW-1185">Reference proteome</keyword>
<dbReference type="Proteomes" id="UP000035955">
    <property type="component" value="Unassembled WGS sequence"/>
</dbReference>
<evidence type="ECO:0000259" key="4">
    <source>
        <dbReference type="Pfam" id="PF08241"/>
    </source>
</evidence>
<dbReference type="Gene3D" id="3.40.50.150">
    <property type="entry name" value="Vaccinia Virus protein VP39"/>
    <property type="match status" value="1"/>
</dbReference>
<accession>A0A0J6T740</accession>
<dbReference type="PANTHER" id="PTHR43464">
    <property type="entry name" value="METHYLTRANSFERASE"/>
    <property type="match status" value="1"/>
</dbReference>
<keyword evidence="1 5" id="KW-0489">Methyltransferase</keyword>
<dbReference type="CDD" id="cd02440">
    <property type="entry name" value="AdoMet_MTases"/>
    <property type="match status" value="1"/>
</dbReference>
<reference evidence="5 6" key="1">
    <citation type="submission" date="2015-03" db="EMBL/GenBank/DDBJ databases">
        <title>Genome sequencing of Methylobacterium variabile DSM 16961.</title>
        <authorList>
            <person name="Chaudhry V."/>
            <person name="Patil P.B."/>
        </authorList>
    </citation>
    <scope>NUCLEOTIDE SEQUENCE [LARGE SCALE GENOMIC DNA]</scope>
    <source>
        <strain evidence="5 6">DSM 16961</strain>
    </source>
</reference>
<dbReference type="OrthoDB" id="5517736at2"/>
<proteinExistence type="predicted"/>